<gene>
    <name evidence="12" type="primary">cydD</name>
    <name evidence="12" type="ORF">FLK61_26910</name>
</gene>
<dbReference type="PANTHER" id="PTHR24221">
    <property type="entry name" value="ATP-BINDING CASSETTE SUB-FAMILY B"/>
    <property type="match status" value="1"/>
</dbReference>
<dbReference type="GO" id="GO:0016887">
    <property type="term" value="F:ATP hydrolysis activity"/>
    <property type="evidence" value="ECO:0007669"/>
    <property type="project" value="InterPro"/>
</dbReference>
<feature type="transmembrane region" description="Helical" evidence="9">
    <location>
        <begin position="20"/>
        <end position="45"/>
    </location>
</feature>
<dbReference type="GO" id="GO:0005886">
    <property type="term" value="C:plasma membrane"/>
    <property type="evidence" value="ECO:0007669"/>
    <property type="project" value="UniProtKB-SubCell"/>
</dbReference>
<dbReference type="InterPro" id="IPR039421">
    <property type="entry name" value="Type_1_exporter"/>
</dbReference>
<dbReference type="Pfam" id="PF00664">
    <property type="entry name" value="ABC_membrane"/>
    <property type="match status" value="1"/>
</dbReference>
<keyword evidence="3" id="KW-1003">Cell membrane</keyword>
<keyword evidence="2" id="KW-0813">Transport</keyword>
<dbReference type="Gene3D" id="1.20.1560.10">
    <property type="entry name" value="ABC transporter type 1, transmembrane domain"/>
    <property type="match status" value="1"/>
</dbReference>
<reference evidence="13" key="1">
    <citation type="submission" date="2019-07" db="EMBL/GenBank/DDBJ databases">
        <title>Bacillus alkalisoli sp. nov. isolated from saline soil.</title>
        <authorList>
            <person name="Sun J.-Q."/>
            <person name="Xu L."/>
        </authorList>
    </citation>
    <scope>NUCLEOTIDE SEQUENCE [LARGE SCALE GENOMIC DNA]</scope>
    <source>
        <strain evidence="13">M4U3P1</strain>
    </source>
</reference>
<dbReference type="AlphaFoldDB" id="A0A859FBH1"/>
<name>A0A859FBH1_9BACI</name>
<dbReference type="InterPro" id="IPR027417">
    <property type="entry name" value="P-loop_NTPase"/>
</dbReference>
<evidence type="ECO:0000313" key="12">
    <source>
        <dbReference type="EMBL" id="QKS70387.1"/>
    </source>
</evidence>
<feature type="transmembrane region" description="Helical" evidence="9">
    <location>
        <begin position="264"/>
        <end position="282"/>
    </location>
</feature>
<feature type="domain" description="ABC transporter" evidence="10">
    <location>
        <begin position="334"/>
        <end position="566"/>
    </location>
</feature>
<keyword evidence="7 9" id="KW-1133">Transmembrane helix</keyword>
<keyword evidence="8 9" id="KW-0472">Membrane</keyword>
<evidence type="ECO:0000259" key="11">
    <source>
        <dbReference type="PROSITE" id="PS50929"/>
    </source>
</evidence>
<comment type="subcellular location">
    <subcellularLocation>
        <location evidence="1">Cell membrane</location>
        <topology evidence="1">Multi-pass membrane protein</topology>
    </subcellularLocation>
</comment>
<evidence type="ECO:0000256" key="2">
    <source>
        <dbReference type="ARBA" id="ARBA00022448"/>
    </source>
</evidence>
<keyword evidence="4 9" id="KW-0812">Transmembrane</keyword>
<evidence type="ECO:0000259" key="10">
    <source>
        <dbReference type="PROSITE" id="PS50893"/>
    </source>
</evidence>
<organism evidence="12 13">
    <name type="scientific">Paenalkalicoccus suaedae</name>
    <dbReference type="NCBI Taxonomy" id="2592382"/>
    <lineage>
        <taxon>Bacteria</taxon>
        <taxon>Bacillati</taxon>
        <taxon>Bacillota</taxon>
        <taxon>Bacilli</taxon>
        <taxon>Bacillales</taxon>
        <taxon>Bacillaceae</taxon>
        <taxon>Paenalkalicoccus</taxon>
    </lineage>
</organism>
<dbReference type="GO" id="GO:0042883">
    <property type="term" value="P:cysteine transport"/>
    <property type="evidence" value="ECO:0007669"/>
    <property type="project" value="InterPro"/>
</dbReference>
<evidence type="ECO:0000256" key="9">
    <source>
        <dbReference type="SAM" id="Phobius"/>
    </source>
</evidence>
<keyword evidence="6" id="KW-0067">ATP-binding</keyword>
<dbReference type="PROSITE" id="PS00211">
    <property type="entry name" value="ABC_TRANSPORTER_1"/>
    <property type="match status" value="1"/>
</dbReference>
<dbReference type="PROSITE" id="PS50929">
    <property type="entry name" value="ABC_TM1F"/>
    <property type="match status" value="1"/>
</dbReference>
<sequence length="572" mass="63002">MAKQLKQLAREDSRNRYTLLFVSMLIGLTIIAQAYFIVAIVDTIFLEQGAVQDVAMLFIGLLVALLLRALLQFVNNITGEKMARKAKRSLREQLVQKYTKNPLQASLKGQSGSKVSVLLDSVDEVDPYFSQYYPIMMQSSLVPLFLLGAILYMDWLSGLILIFTAPFIPVVMAIIGRNTQAKSDEQMEKLNAFSGKFLDVLQGLPTLKLFGQGKKQQQDIEYSSLQYRDTTMSVLKIAFLSSLMLEFISMLSIALVALEVGLRLVIYDSITFFAAFFVLILVPEFFASLKDMSSGFHAGRGGMAAYKRIEAELDQEEQPVTFGQAQRASGAPAISLQNLTFAYDERFTLGPITADINARERIAIVGQTGSGKSTLLAAITGMVPLTDGAVHVNGTPLTDLAEHEWFSGLSYISQRPYLFSGTLRENISMGLGKSEQELLQAVKKAGLEDVVTELSEGLDTKIGEGARALSGGEKQRVALARAFLKKPDFILFDEPTVGLDVKTERILQRSIQELSEGATVITVAHRLHTIKEADRIVYLESGQVTGIGRHEELLHDSPTYQAMFRAHGGDAS</sequence>
<dbReference type="Proteomes" id="UP000318138">
    <property type="component" value="Chromosome"/>
</dbReference>
<protein>
    <submittedName>
        <fullName evidence="12">Thiol reductant ABC exporter subunit CydD</fullName>
    </submittedName>
</protein>
<evidence type="ECO:0000256" key="6">
    <source>
        <dbReference type="ARBA" id="ARBA00022840"/>
    </source>
</evidence>
<evidence type="ECO:0000256" key="8">
    <source>
        <dbReference type="ARBA" id="ARBA00023136"/>
    </source>
</evidence>
<dbReference type="InterPro" id="IPR011527">
    <property type="entry name" value="ABC1_TM_dom"/>
</dbReference>
<feature type="transmembrane region" description="Helical" evidence="9">
    <location>
        <begin position="237"/>
        <end position="258"/>
    </location>
</feature>
<evidence type="ECO:0000256" key="4">
    <source>
        <dbReference type="ARBA" id="ARBA00022692"/>
    </source>
</evidence>
<dbReference type="NCBIfam" id="TIGR02857">
    <property type="entry name" value="CydD"/>
    <property type="match status" value="1"/>
</dbReference>
<feature type="transmembrane region" description="Helical" evidence="9">
    <location>
        <begin position="132"/>
        <end position="152"/>
    </location>
</feature>
<evidence type="ECO:0000256" key="5">
    <source>
        <dbReference type="ARBA" id="ARBA00022741"/>
    </source>
</evidence>
<evidence type="ECO:0000256" key="1">
    <source>
        <dbReference type="ARBA" id="ARBA00004651"/>
    </source>
</evidence>
<accession>A0A859FBH1</accession>
<dbReference type="Pfam" id="PF00005">
    <property type="entry name" value="ABC_tran"/>
    <property type="match status" value="1"/>
</dbReference>
<dbReference type="FunFam" id="3.40.50.300:FF:000854">
    <property type="entry name" value="Multidrug ABC transporter ATP-binding protein"/>
    <property type="match status" value="1"/>
</dbReference>
<dbReference type="InterPro" id="IPR017871">
    <property type="entry name" value="ABC_transporter-like_CS"/>
</dbReference>
<dbReference type="PANTHER" id="PTHR24221:SF590">
    <property type="entry name" value="COMPONENT LINKED WITH THE ASSEMBLY OF CYTOCHROME' TRANSPORT TRANSMEMBRANE ATP-BINDING PROTEIN ABC TRANSPORTER CYDD-RELATED"/>
    <property type="match status" value="1"/>
</dbReference>
<proteinExistence type="predicted"/>
<dbReference type="PROSITE" id="PS50893">
    <property type="entry name" value="ABC_TRANSPORTER_2"/>
    <property type="match status" value="1"/>
</dbReference>
<dbReference type="CDD" id="cd18584">
    <property type="entry name" value="ABC_6TM_AarD_CydD"/>
    <property type="match status" value="1"/>
</dbReference>
<keyword evidence="13" id="KW-1185">Reference proteome</keyword>
<evidence type="ECO:0000256" key="7">
    <source>
        <dbReference type="ARBA" id="ARBA00022989"/>
    </source>
</evidence>
<feature type="domain" description="ABC transmembrane type-1" evidence="11">
    <location>
        <begin position="19"/>
        <end position="301"/>
    </location>
</feature>
<dbReference type="KEGG" id="psua:FLK61_26910"/>
<dbReference type="Gene3D" id="3.40.50.300">
    <property type="entry name" value="P-loop containing nucleotide triphosphate hydrolases"/>
    <property type="match status" value="1"/>
</dbReference>
<evidence type="ECO:0000256" key="3">
    <source>
        <dbReference type="ARBA" id="ARBA00022475"/>
    </source>
</evidence>
<dbReference type="InterPro" id="IPR036640">
    <property type="entry name" value="ABC1_TM_sf"/>
</dbReference>
<dbReference type="RefSeq" id="WP_176008426.1">
    <property type="nucleotide sequence ID" value="NZ_CP041372.2"/>
</dbReference>
<dbReference type="EMBL" id="CP041372">
    <property type="protein sequence ID" value="QKS70387.1"/>
    <property type="molecule type" value="Genomic_DNA"/>
</dbReference>
<dbReference type="InterPro" id="IPR003439">
    <property type="entry name" value="ABC_transporter-like_ATP-bd"/>
</dbReference>
<feature type="transmembrane region" description="Helical" evidence="9">
    <location>
        <begin position="57"/>
        <end position="78"/>
    </location>
</feature>
<evidence type="ECO:0000313" key="13">
    <source>
        <dbReference type="Proteomes" id="UP000318138"/>
    </source>
</evidence>
<dbReference type="InterPro" id="IPR014216">
    <property type="entry name" value="ABC_transptr_CydD"/>
</dbReference>
<dbReference type="InterPro" id="IPR003593">
    <property type="entry name" value="AAA+_ATPase"/>
</dbReference>
<dbReference type="GO" id="GO:0140359">
    <property type="term" value="F:ABC-type transporter activity"/>
    <property type="evidence" value="ECO:0007669"/>
    <property type="project" value="InterPro"/>
</dbReference>
<dbReference type="SMART" id="SM00382">
    <property type="entry name" value="AAA"/>
    <property type="match status" value="1"/>
</dbReference>
<dbReference type="SUPFAM" id="SSF52540">
    <property type="entry name" value="P-loop containing nucleoside triphosphate hydrolases"/>
    <property type="match status" value="1"/>
</dbReference>
<dbReference type="SUPFAM" id="SSF90123">
    <property type="entry name" value="ABC transporter transmembrane region"/>
    <property type="match status" value="1"/>
</dbReference>
<dbReference type="GO" id="GO:0005524">
    <property type="term" value="F:ATP binding"/>
    <property type="evidence" value="ECO:0007669"/>
    <property type="project" value="UniProtKB-KW"/>
</dbReference>
<keyword evidence="5" id="KW-0547">Nucleotide-binding</keyword>